<dbReference type="SUPFAM" id="SSF56672">
    <property type="entry name" value="DNA/RNA polymerases"/>
    <property type="match status" value="1"/>
</dbReference>
<sequence>MERLAGKAVYIYYAILEKCLAPTLQMSAPPLDLAQGGFRPARSSLDQVLCLTELCRLHRLHHKVPPALAFLDIKSAYDTVDRRIIWHALAPTSSPSLLRLLQHLFDDVLIEFLLNNHRSHQFSPTTGVLQGSILSPFLYSIYINTLPALLRPHPPELPPATISDLTSTLTCLLYADDVVLVGTPATIRYSLTVCEEHSHSLGYRWSPSKCVILSPPSPSADPPTYQLYNTDLPTLDNFSYLGIPIKPGGQIDTKALITHNTTKALTSMHLLSSIGVNGSGYNRLTSTRLYHQFIRPQMEYGLAIATPTKGQQQQLERAQYICIRRLYNAHLRSSTHVMKHLTATPSMTTRLHTLQLKFVHRATHLPHDTLLFQLISVLPTPRTRKTPSLWHKLLQQPLASQLIQIDPLLKIPMTKKHRSRCIRWRLGWLTGGSRKPCTCQAPISKTHIISCHHHHARLSINSSLTSDPLSYILNRLPHHPPASSSTRARWLRSWSTIKAILLELEYLQHPQHQETAEPDDDPFITVVSGS</sequence>
<keyword evidence="4" id="KW-1185">Reference proteome</keyword>
<evidence type="ECO:0000313" key="4">
    <source>
        <dbReference type="Proteomes" id="UP000078561"/>
    </source>
</evidence>
<dbReference type="PANTHER" id="PTHR47027">
    <property type="entry name" value="REVERSE TRANSCRIPTASE DOMAIN-CONTAINING PROTEIN"/>
    <property type="match status" value="1"/>
</dbReference>
<dbReference type="CDD" id="cd01650">
    <property type="entry name" value="RT_nLTR_like"/>
    <property type="match status" value="1"/>
</dbReference>
<reference evidence="3" key="1">
    <citation type="submission" date="2016-04" db="EMBL/GenBank/DDBJ databases">
        <authorList>
            <person name="Evans L.H."/>
            <person name="Alamgir A."/>
            <person name="Owens N."/>
            <person name="Weber N.D."/>
            <person name="Virtaneva K."/>
            <person name="Barbian K."/>
            <person name="Babar A."/>
            <person name="Rosenke K."/>
        </authorList>
    </citation>
    <scope>NUCLEOTIDE SEQUENCE [LARGE SCALE GENOMIC DNA]</scope>
    <source>
        <strain evidence="3">CBS 101.48</strain>
    </source>
</reference>
<accession>A0A168LAY6</accession>
<dbReference type="Proteomes" id="UP000078561">
    <property type="component" value="Unassembled WGS sequence"/>
</dbReference>
<feature type="domain" description="Reverse transcriptase" evidence="2">
    <location>
        <begin position="1"/>
        <end position="245"/>
    </location>
</feature>
<dbReference type="InterPro" id="IPR043502">
    <property type="entry name" value="DNA/RNA_pol_sf"/>
</dbReference>
<dbReference type="PANTHER" id="PTHR47027:SF20">
    <property type="entry name" value="REVERSE TRANSCRIPTASE-LIKE PROTEIN WITH RNA-DIRECTED DNA POLYMERASE DOMAIN"/>
    <property type="match status" value="1"/>
</dbReference>
<evidence type="ECO:0000313" key="3">
    <source>
        <dbReference type="EMBL" id="SAL96426.1"/>
    </source>
</evidence>
<feature type="region of interest" description="Disordered" evidence="1">
    <location>
        <begin position="511"/>
        <end position="530"/>
    </location>
</feature>
<dbReference type="AlphaFoldDB" id="A0A168LAY6"/>
<dbReference type="InterPro" id="IPR000477">
    <property type="entry name" value="RT_dom"/>
</dbReference>
<dbReference type="Pfam" id="PF00078">
    <property type="entry name" value="RVT_1"/>
    <property type="match status" value="1"/>
</dbReference>
<dbReference type="EMBL" id="LT551048">
    <property type="protein sequence ID" value="SAL96426.1"/>
    <property type="molecule type" value="Genomic_DNA"/>
</dbReference>
<evidence type="ECO:0000259" key="2">
    <source>
        <dbReference type="PROSITE" id="PS50878"/>
    </source>
</evidence>
<dbReference type="InParanoid" id="A0A168LAY6"/>
<organism evidence="3">
    <name type="scientific">Absidia glauca</name>
    <name type="common">Pin mould</name>
    <dbReference type="NCBI Taxonomy" id="4829"/>
    <lineage>
        <taxon>Eukaryota</taxon>
        <taxon>Fungi</taxon>
        <taxon>Fungi incertae sedis</taxon>
        <taxon>Mucoromycota</taxon>
        <taxon>Mucoromycotina</taxon>
        <taxon>Mucoromycetes</taxon>
        <taxon>Mucorales</taxon>
        <taxon>Cunninghamellaceae</taxon>
        <taxon>Absidia</taxon>
    </lineage>
</organism>
<proteinExistence type="predicted"/>
<evidence type="ECO:0000256" key="1">
    <source>
        <dbReference type="SAM" id="MobiDB-lite"/>
    </source>
</evidence>
<protein>
    <recommendedName>
        <fullName evidence="2">Reverse transcriptase domain-containing protein</fullName>
    </recommendedName>
</protein>
<gene>
    <name evidence="3" type="primary">ABSGL_01832.1 scaffold 2393</name>
</gene>
<dbReference type="OrthoDB" id="5514950at2759"/>
<dbReference type="PROSITE" id="PS50878">
    <property type="entry name" value="RT_POL"/>
    <property type="match status" value="1"/>
</dbReference>
<name>A0A168LAY6_ABSGL</name>